<dbReference type="PROSITE" id="PS50888">
    <property type="entry name" value="BHLH"/>
    <property type="match status" value="1"/>
</dbReference>
<evidence type="ECO:0000256" key="1">
    <source>
        <dbReference type="ARBA" id="ARBA00023015"/>
    </source>
</evidence>
<dbReference type="GO" id="GO:0000977">
    <property type="term" value="F:RNA polymerase II transcription regulatory region sequence-specific DNA binding"/>
    <property type="evidence" value="ECO:0007669"/>
    <property type="project" value="TreeGrafter"/>
</dbReference>
<dbReference type="SMART" id="SM00353">
    <property type="entry name" value="HLH"/>
    <property type="match status" value="1"/>
</dbReference>
<dbReference type="Proteomes" id="UP001208570">
    <property type="component" value="Unassembled WGS sequence"/>
</dbReference>
<evidence type="ECO:0000256" key="5">
    <source>
        <dbReference type="SAM" id="MobiDB-lite"/>
    </source>
</evidence>
<dbReference type="InterPro" id="IPR036638">
    <property type="entry name" value="HLH_DNA-bd_sf"/>
</dbReference>
<dbReference type="AlphaFoldDB" id="A0AAD9J3B6"/>
<evidence type="ECO:0000256" key="4">
    <source>
        <dbReference type="ARBA" id="ARBA00023242"/>
    </source>
</evidence>
<dbReference type="Gene3D" id="4.10.280.10">
    <property type="entry name" value="Helix-loop-helix DNA-binding domain"/>
    <property type="match status" value="1"/>
</dbReference>
<sequence length="271" mass="30896">MKRIAPQQSCAGRHLEFLRRLTLTSVADRQTDSVWRTFILQDSFSAAINKQALAQALSAFSATGVRELFSWSLDLEAPRPTCIMATDPDADYRNLDQPTMCQNYFAHNQGGTCQEYATEFIPDEAVRSEYTTSCLYDDVPFVPDCSGFIDQSGYRMSDYGDDRSSNPDVGFHPCRVQRFAANVRERKRMLSINSAFEELRCHVPTFPYEKRLSKIDTLRLAIAYIALLKDLLQSRDDPVQHIEQSLGKRGHASPEWNTSGKYAHRGGKYRW</sequence>
<dbReference type="Pfam" id="PF00010">
    <property type="entry name" value="HLH"/>
    <property type="match status" value="1"/>
</dbReference>
<dbReference type="PANTHER" id="PTHR23349">
    <property type="entry name" value="BASIC HELIX-LOOP-HELIX TRANSCRIPTION FACTOR, TWIST"/>
    <property type="match status" value="1"/>
</dbReference>
<accession>A0AAD9J3B6</accession>
<evidence type="ECO:0000256" key="3">
    <source>
        <dbReference type="ARBA" id="ARBA00023163"/>
    </source>
</evidence>
<keyword evidence="4" id="KW-0539">Nucleus</keyword>
<name>A0AAD9J3B6_9ANNE</name>
<feature type="domain" description="BHLH" evidence="6">
    <location>
        <begin position="176"/>
        <end position="228"/>
    </location>
</feature>
<dbReference type="CDD" id="cd11416">
    <property type="entry name" value="bHLH_TS_ceHLH13_like"/>
    <property type="match status" value="1"/>
</dbReference>
<dbReference type="InterPro" id="IPR011598">
    <property type="entry name" value="bHLH_dom"/>
</dbReference>
<feature type="compositionally biased region" description="Basic residues" evidence="5">
    <location>
        <begin position="262"/>
        <end position="271"/>
    </location>
</feature>
<keyword evidence="2" id="KW-0238">DNA-binding</keyword>
<dbReference type="InterPro" id="IPR050283">
    <property type="entry name" value="E-box_TF_Regulators"/>
</dbReference>
<comment type="caution">
    <text evidence="7">The sequence shown here is derived from an EMBL/GenBank/DDBJ whole genome shotgun (WGS) entry which is preliminary data.</text>
</comment>
<keyword evidence="3" id="KW-0804">Transcription</keyword>
<dbReference type="EMBL" id="JAODUP010000693">
    <property type="protein sequence ID" value="KAK2145236.1"/>
    <property type="molecule type" value="Genomic_DNA"/>
</dbReference>
<reference evidence="7" key="1">
    <citation type="journal article" date="2023" name="Mol. Biol. Evol.">
        <title>Third-Generation Sequencing Reveals the Adaptive Role of the Epigenome in Three Deep-Sea Polychaetes.</title>
        <authorList>
            <person name="Perez M."/>
            <person name="Aroh O."/>
            <person name="Sun Y."/>
            <person name="Lan Y."/>
            <person name="Juniper S.K."/>
            <person name="Young C.R."/>
            <person name="Angers B."/>
            <person name="Qian P.Y."/>
        </authorList>
    </citation>
    <scope>NUCLEOTIDE SEQUENCE</scope>
    <source>
        <strain evidence="7">P08H-3</strain>
    </source>
</reference>
<evidence type="ECO:0000313" key="7">
    <source>
        <dbReference type="EMBL" id="KAK2145236.1"/>
    </source>
</evidence>
<dbReference type="FunFam" id="4.10.280.10:FF:000035">
    <property type="entry name" value="Pancreas-specific transcription factor 1a"/>
    <property type="match status" value="1"/>
</dbReference>
<dbReference type="GO" id="GO:0046983">
    <property type="term" value="F:protein dimerization activity"/>
    <property type="evidence" value="ECO:0007669"/>
    <property type="project" value="InterPro"/>
</dbReference>
<dbReference type="PANTHER" id="PTHR23349:SF97">
    <property type="entry name" value="BHLH DOMAIN-CONTAINING PROTEIN"/>
    <property type="match status" value="1"/>
</dbReference>
<proteinExistence type="predicted"/>
<dbReference type="SUPFAM" id="SSF47459">
    <property type="entry name" value="HLH, helix-loop-helix DNA-binding domain"/>
    <property type="match status" value="1"/>
</dbReference>
<gene>
    <name evidence="7" type="ORF">LSH36_693g02071</name>
</gene>
<evidence type="ECO:0000313" key="8">
    <source>
        <dbReference type="Proteomes" id="UP001208570"/>
    </source>
</evidence>
<organism evidence="7 8">
    <name type="scientific">Paralvinella palmiformis</name>
    <dbReference type="NCBI Taxonomy" id="53620"/>
    <lineage>
        <taxon>Eukaryota</taxon>
        <taxon>Metazoa</taxon>
        <taxon>Spiralia</taxon>
        <taxon>Lophotrochozoa</taxon>
        <taxon>Annelida</taxon>
        <taxon>Polychaeta</taxon>
        <taxon>Sedentaria</taxon>
        <taxon>Canalipalpata</taxon>
        <taxon>Terebellida</taxon>
        <taxon>Terebelliformia</taxon>
        <taxon>Alvinellidae</taxon>
        <taxon>Paralvinella</taxon>
    </lineage>
</organism>
<dbReference type="GO" id="GO:0032502">
    <property type="term" value="P:developmental process"/>
    <property type="evidence" value="ECO:0007669"/>
    <property type="project" value="TreeGrafter"/>
</dbReference>
<protein>
    <recommendedName>
        <fullName evidence="6">BHLH domain-containing protein</fullName>
    </recommendedName>
</protein>
<keyword evidence="8" id="KW-1185">Reference proteome</keyword>
<evidence type="ECO:0000259" key="6">
    <source>
        <dbReference type="PROSITE" id="PS50888"/>
    </source>
</evidence>
<evidence type="ECO:0000256" key="2">
    <source>
        <dbReference type="ARBA" id="ARBA00023125"/>
    </source>
</evidence>
<feature type="region of interest" description="Disordered" evidence="5">
    <location>
        <begin position="245"/>
        <end position="271"/>
    </location>
</feature>
<keyword evidence="1" id="KW-0805">Transcription regulation</keyword>
<dbReference type="GO" id="GO:0000981">
    <property type="term" value="F:DNA-binding transcription factor activity, RNA polymerase II-specific"/>
    <property type="evidence" value="ECO:0007669"/>
    <property type="project" value="TreeGrafter"/>
</dbReference>